<dbReference type="EMBL" id="JANZXA010000001">
    <property type="protein sequence ID" value="MCT2398547.1"/>
    <property type="molecule type" value="Genomic_DNA"/>
</dbReference>
<sequence>MRSTNLDAVATLELIIRREREIQVWCDTCRVYREFTHADLVALAERVGPQFSLIDRRCRCRLTPGCNGWNRFNFKAGVFRPMSTPEGSAAPSARDRRTASSG</sequence>
<protein>
    <submittedName>
        <fullName evidence="2">Uncharacterized protein</fullName>
    </submittedName>
</protein>
<comment type="caution">
    <text evidence="2">The sequence shown here is derived from an EMBL/GenBank/DDBJ whole genome shotgun (WGS) entry which is preliminary data.</text>
</comment>
<organism evidence="2 3">
    <name type="scientific">Novosphingobium mangrovi</name>
    <name type="common">ex Huang et al. 2023</name>
    <dbReference type="NCBI Taxonomy" id="2976432"/>
    <lineage>
        <taxon>Bacteria</taxon>
        <taxon>Pseudomonadati</taxon>
        <taxon>Pseudomonadota</taxon>
        <taxon>Alphaproteobacteria</taxon>
        <taxon>Sphingomonadales</taxon>
        <taxon>Sphingomonadaceae</taxon>
        <taxon>Novosphingobium</taxon>
    </lineage>
</organism>
<feature type="region of interest" description="Disordered" evidence="1">
    <location>
        <begin position="83"/>
        <end position="102"/>
    </location>
</feature>
<dbReference type="Proteomes" id="UP001165583">
    <property type="component" value="Unassembled WGS sequence"/>
</dbReference>
<dbReference type="RefSeq" id="WP_260043737.1">
    <property type="nucleotide sequence ID" value="NZ_JANZXA010000001.1"/>
</dbReference>
<keyword evidence="3" id="KW-1185">Reference proteome</keyword>
<gene>
    <name evidence="2" type="ORF">NZK81_03195</name>
</gene>
<proteinExistence type="predicted"/>
<name>A0ABT2I1R1_9SPHN</name>
<evidence type="ECO:0000256" key="1">
    <source>
        <dbReference type="SAM" id="MobiDB-lite"/>
    </source>
</evidence>
<evidence type="ECO:0000313" key="2">
    <source>
        <dbReference type="EMBL" id="MCT2398547.1"/>
    </source>
</evidence>
<reference evidence="2" key="1">
    <citation type="submission" date="2022-09" db="EMBL/GenBank/DDBJ databases">
        <title>Novosphingobium sp. Nov., a polycyclic aromatic hydrocarbon-degrading bacterium isolated form mangrove sediments in HongKong.</title>
        <authorList>
            <person name="Hu Z."/>
        </authorList>
    </citation>
    <scope>NUCLEOTIDE SEQUENCE</scope>
    <source>
        <strain evidence="2">HK4-1</strain>
    </source>
</reference>
<feature type="compositionally biased region" description="Basic and acidic residues" evidence="1">
    <location>
        <begin position="93"/>
        <end position="102"/>
    </location>
</feature>
<evidence type="ECO:0000313" key="3">
    <source>
        <dbReference type="Proteomes" id="UP001165583"/>
    </source>
</evidence>
<accession>A0ABT2I1R1</accession>